<evidence type="ECO:0000313" key="2">
    <source>
        <dbReference type="EMBL" id="CEJ93220.1"/>
    </source>
</evidence>
<accession>A0A0A1TNY5</accession>
<keyword evidence="3" id="KW-1185">Reference proteome</keyword>
<feature type="region of interest" description="Disordered" evidence="1">
    <location>
        <begin position="134"/>
        <end position="225"/>
    </location>
</feature>
<dbReference type="Proteomes" id="UP000039046">
    <property type="component" value="Unassembled WGS sequence"/>
</dbReference>
<feature type="compositionally biased region" description="Gly residues" evidence="1">
    <location>
        <begin position="205"/>
        <end position="224"/>
    </location>
</feature>
<feature type="compositionally biased region" description="Low complexity" evidence="1">
    <location>
        <begin position="142"/>
        <end position="162"/>
    </location>
</feature>
<protein>
    <submittedName>
        <fullName evidence="2">Uncharacterized protein</fullName>
    </submittedName>
</protein>
<dbReference type="STRING" id="1531966.A0A0A1TNY5"/>
<name>A0A0A1TNY5_9HYPO</name>
<dbReference type="OrthoDB" id="5284760at2759"/>
<gene>
    <name evidence="2" type="ORF">VHEMI08828</name>
</gene>
<evidence type="ECO:0000256" key="1">
    <source>
        <dbReference type="SAM" id="MobiDB-lite"/>
    </source>
</evidence>
<organism evidence="2 3">
    <name type="scientific">[Torrubiella] hemipterigena</name>
    <dbReference type="NCBI Taxonomy" id="1531966"/>
    <lineage>
        <taxon>Eukaryota</taxon>
        <taxon>Fungi</taxon>
        <taxon>Dikarya</taxon>
        <taxon>Ascomycota</taxon>
        <taxon>Pezizomycotina</taxon>
        <taxon>Sordariomycetes</taxon>
        <taxon>Hypocreomycetidae</taxon>
        <taxon>Hypocreales</taxon>
        <taxon>Clavicipitaceae</taxon>
        <taxon>Clavicipitaceae incertae sedis</taxon>
        <taxon>'Torrubiella' clade</taxon>
    </lineage>
</organism>
<reference evidence="2 3" key="1">
    <citation type="journal article" date="2015" name="Genome Announc.">
        <title>Draft Genome Sequence and Gene Annotation of the Entomopathogenic Fungus Verticillium hemipterigenum.</title>
        <authorList>
            <person name="Horn F."/>
            <person name="Habel A."/>
            <person name="Scharf D.H."/>
            <person name="Dworschak J."/>
            <person name="Brakhage A.A."/>
            <person name="Guthke R."/>
            <person name="Hertweck C."/>
            <person name="Linde J."/>
        </authorList>
    </citation>
    <scope>NUCLEOTIDE SEQUENCE [LARGE SCALE GENOMIC DNA]</scope>
</reference>
<dbReference type="AlphaFoldDB" id="A0A0A1TNY5"/>
<feature type="compositionally biased region" description="Low complexity" evidence="1">
    <location>
        <begin position="185"/>
        <end position="204"/>
    </location>
</feature>
<dbReference type="EMBL" id="CDHN01000005">
    <property type="protein sequence ID" value="CEJ93220.1"/>
    <property type="molecule type" value="Genomic_DNA"/>
</dbReference>
<dbReference type="HOGENOM" id="CLU_1116413_0_0_1"/>
<proteinExistence type="predicted"/>
<evidence type="ECO:0000313" key="3">
    <source>
        <dbReference type="Proteomes" id="UP000039046"/>
    </source>
</evidence>
<sequence>MDNMLEARDLGAIPFQSGLHMLLPQAQSLTNSLKARQNSCGIGGKVCGDGCIRFLEVCCPDGTACAALTTCQGDGCCPISAIYGCDNVVNGCSTGYKECGDKTCAPNGAVCCGGGKYCDAGYSCGTSSCIAGGGGGGGNTVSSPPRTTARTTSPTTTSPRSTQGVSTEPTDLGFPSETNDTSEPTPTFTGNSNPSSSSSAQRSATGGGGNSGGNSGGSSGGGGNAAASVQIPGAKTIALAMAALYVVFM</sequence>